<dbReference type="AlphaFoldDB" id="A0A420WVN5"/>
<dbReference type="EMBL" id="RBIN01000006">
    <property type="protein sequence ID" value="RKR02616.1"/>
    <property type="molecule type" value="Genomic_DNA"/>
</dbReference>
<name>A0A420WVN5_9GAMM</name>
<sequence>MADMSLADRANEAAHEAVLEVLRSTDFVPANLMGNGGGKSVAKNLIDLHKDLAAYYRSLEEEQY</sequence>
<evidence type="ECO:0000313" key="2">
    <source>
        <dbReference type="Proteomes" id="UP000281975"/>
    </source>
</evidence>
<gene>
    <name evidence="1" type="ORF">C7446_2334</name>
</gene>
<protein>
    <submittedName>
        <fullName evidence="1">Uncharacterized protein</fullName>
    </submittedName>
</protein>
<accession>A0A420WVN5</accession>
<evidence type="ECO:0000313" key="1">
    <source>
        <dbReference type="EMBL" id="RKR02616.1"/>
    </source>
</evidence>
<proteinExistence type="predicted"/>
<organism evidence="1 2">
    <name type="scientific">Kushneria sinocarnis</name>
    <dbReference type="NCBI Taxonomy" id="595502"/>
    <lineage>
        <taxon>Bacteria</taxon>
        <taxon>Pseudomonadati</taxon>
        <taxon>Pseudomonadota</taxon>
        <taxon>Gammaproteobacteria</taxon>
        <taxon>Oceanospirillales</taxon>
        <taxon>Halomonadaceae</taxon>
        <taxon>Kushneria</taxon>
    </lineage>
</organism>
<keyword evidence="2" id="KW-1185">Reference proteome</keyword>
<dbReference type="Proteomes" id="UP000281975">
    <property type="component" value="Unassembled WGS sequence"/>
</dbReference>
<reference evidence="1 2" key="1">
    <citation type="submission" date="2018-10" db="EMBL/GenBank/DDBJ databases">
        <title>Genomic Encyclopedia of Type Strains, Phase IV (KMG-IV): sequencing the most valuable type-strain genomes for metagenomic binning, comparative biology and taxonomic classification.</title>
        <authorList>
            <person name="Goeker M."/>
        </authorList>
    </citation>
    <scope>NUCLEOTIDE SEQUENCE [LARGE SCALE GENOMIC DNA]</scope>
    <source>
        <strain evidence="1 2">DSM 23229</strain>
    </source>
</reference>
<comment type="caution">
    <text evidence="1">The sequence shown here is derived from an EMBL/GenBank/DDBJ whole genome shotgun (WGS) entry which is preliminary data.</text>
</comment>